<proteinExistence type="predicted"/>
<dbReference type="InterPro" id="IPR007314">
    <property type="entry name" value="Cofac_haem-bd_dom"/>
</dbReference>
<dbReference type="CDD" id="cd14727">
    <property type="entry name" value="ChanN-like"/>
    <property type="match status" value="1"/>
</dbReference>
<feature type="region of interest" description="Disordered" evidence="1">
    <location>
        <begin position="412"/>
        <end position="491"/>
    </location>
</feature>
<dbReference type="AlphaFoldDB" id="A0A0G4EAK3"/>
<dbReference type="EMBL" id="CDMY01000061">
    <property type="protein sequence ID" value="CEL92279.1"/>
    <property type="molecule type" value="Genomic_DNA"/>
</dbReference>
<dbReference type="Gene3D" id="3.40.50.11550">
    <property type="match status" value="1"/>
</dbReference>
<evidence type="ECO:0000256" key="1">
    <source>
        <dbReference type="SAM" id="MobiDB-lite"/>
    </source>
</evidence>
<accession>A0A0G4EAK3</accession>
<dbReference type="Proteomes" id="UP000041254">
    <property type="component" value="Unassembled WGS sequence"/>
</dbReference>
<dbReference type="VEuPathDB" id="CryptoDB:Vbra_11005"/>
<organism evidence="3 4">
    <name type="scientific">Vitrella brassicaformis (strain CCMP3155)</name>
    <dbReference type="NCBI Taxonomy" id="1169540"/>
    <lineage>
        <taxon>Eukaryota</taxon>
        <taxon>Sar</taxon>
        <taxon>Alveolata</taxon>
        <taxon>Colpodellida</taxon>
        <taxon>Vitrellaceae</taxon>
        <taxon>Vitrella</taxon>
    </lineage>
</organism>
<evidence type="ECO:0000313" key="4">
    <source>
        <dbReference type="Proteomes" id="UP000041254"/>
    </source>
</evidence>
<protein>
    <recommendedName>
        <fullName evidence="2">Haem-binding uptake Tiki superfamily ChaN domain-containing protein</fullName>
    </recommendedName>
</protein>
<feature type="domain" description="Haem-binding uptake Tiki superfamily ChaN" evidence="2">
    <location>
        <begin position="73"/>
        <end position="305"/>
    </location>
</feature>
<feature type="compositionally biased region" description="Low complexity" evidence="1">
    <location>
        <begin position="427"/>
        <end position="443"/>
    </location>
</feature>
<dbReference type="STRING" id="1169540.A0A0G4EAK3"/>
<dbReference type="SUPFAM" id="SSF159501">
    <property type="entry name" value="EreA/ChaN-like"/>
    <property type="match status" value="1"/>
</dbReference>
<dbReference type="Pfam" id="PF04187">
    <property type="entry name" value="Cofac_haem_bdg"/>
    <property type="match status" value="1"/>
</dbReference>
<dbReference type="PhylomeDB" id="A0A0G4EAK3"/>
<name>A0A0G4EAK3_VITBC</name>
<keyword evidence="4" id="KW-1185">Reference proteome</keyword>
<evidence type="ECO:0000259" key="2">
    <source>
        <dbReference type="Pfam" id="PF04187"/>
    </source>
</evidence>
<feature type="region of interest" description="Disordered" evidence="1">
    <location>
        <begin position="306"/>
        <end position="341"/>
    </location>
</feature>
<sequence>MASGIFRSVLPPFVPLASLSLHQSARRPARCSAAASAHQPPIGQPDAGREAPPRWSYIVYDNAGGVSSLERVVKSALQSDVVLIGETHDDEAAHSIELQLLREVVSDCASRQRPVCLGLEFLSRDLQCDLDSYMNGYLTEEEFIKDNDATLPINYSDYQPLISFARSHEVRVIGTNTPTEVARLVKKQGMASLHQHQQHPSTHATDEAWPFLGWLPPLGMILPASEAYIQKFVAHMGMHGAVGGADDSGGGILRTLARLLAVQNLWDATMAWSISQYGQHNRDALILHINGKFHCEEGLGIPEHLSRFASGPSTAPPPSLDNMHAQAQPGDASAPSAPPTPLPCSCAPPPCTHDGWNPRVLIVVISPHSDPAAWERLTDEERADLEREGGGQDEWRDGRRRNVEDYLIVTRMRDEEGGGGTAAASDAPAVSGTPPPAAVAAAVQHGENGKASKQQVRKDGDKGKRKKRRKESDGGEEGGGGEAAERSKISA</sequence>
<reference evidence="3 4" key="1">
    <citation type="submission" date="2014-11" db="EMBL/GenBank/DDBJ databases">
        <authorList>
            <person name="Zhu J."/>
            <person name="Qi W."/>
            <person name="Song R."/>
        </authorList>
    </citation>
    <scope>NUCLEOTIDE SEQUENCE [LARGE SCALE GENOMIC DNA]</scope>
</reference>
<dbReference type="OrthoDB" id="205639at2759"/>
<feature type="region of interest" description="Disordered" evidence="1">
    <location>
        <begin position="30"/>
        <end position="50"/>
    </location>
</feature>
<dbReference type="InParanoid" id="A0A0G4EAK3"/>
<gene>
    <name evidence="3" type="ORF">Vbra_11005</name>
</gene>
<evidence type="ECO:0000313" key="3">
    <source>
        <dbReference type="EMBL" id="CEL92279.1"/>
    </source>
</evidence>